<reference evidence="2" key="1">
    <citation type="submission" date="2021-01" db="EMBL/GenBank/DDBJ databases">
        <title>Whole genome shotgun sequence of Rhizocola hellebori NBRC 109834.</title>
        <authorList>
            <person name="Komaki H."/>
            <person name="Tamura T."/>
        </authorList>
    </citation>
    <scope>NUCLEOTIDE SEQUENCE</scope>
    <source>
        <strain evidence="2">NBRC 109834</strain>
    </source>
</reference>
<evidence type="ECO:0000313" key="3">
    <source>
        <dbReference type="Proteomes" id="UP000612899"/>
    </source>
</evidence>
<proteinExistence type="inferred from homology"/>
<keyword evidence="3" id="KW-1185">Reference proteome</keyword>
<gene>
    <name evidence="2" type="ORF">Rhe02_42350</name>
</gene>
<comment type="caution">
    <text evidence="2">The sequence shown here is derived from an EMBL/GenBank/DDBJ whole genome shotgun (WGS) entry which is preliminary data.</text>
</comment>
<evidence type="ECO:0000256" key="1">
    <source>
        <dbReference type="ARBA" id="ARBA00006484"/>
    </source>
</evidence>
<dbReference type="PANTHER" id="PTHR42760">
    <property type="entry name" value="SHORT-CHAIN DEHYDROGENASES/REDUCTASES FAMILY MEMBER"/>
    <property type="match status" value="1"/>
</dbReference>
<name>A0A8J3Q8L8_9ACTN</name>
<dbReference type="InterPro" id="IPR020904">
    <property type="entry name" value="Sc_DH/Rdtase_CS"/>
</dbReference>
<dbReference type="PRINTS" id="PR00081">
    <property type="entry name" value="GDHRDH"/>
</dbReference>
<dbReference type="InterPro" id="IPR036291">
    <property type="entry name" value="NAD(P)-bd_dom_sf"/>
</dbReference>
<evidence type="ECO:0000313" key="2">
    <source>
        <dbReference type="EMBL" id="GIH06168.1"/>
    </source>
</evidence>
<dbReference type="Proteomes" id="UP000612899">
    <property type="component" value="Unassembled WGS sequence"/>
</dbReference>
<dbReference type="Pfam" id="PF00106">
    <property type="entry name" value="adh_short"/>
    <property type="match status" value="1"/>
</dbReference>
<protein>
    <submittedName>
        <fullName evidence="2">Dehydrogenase</fullName>
    </submittedName>
</protein>
<dbReference type="SUPFAM" id="SSF51735">
    <property type="entry name" value="NAD(P)-binding Rossmann-fold domains"/>
    <property type="match status" value="1"/>
</dbReference>
<dbReference type="CDD" id="cd05233">
    <property type="entry name" value="SDR_c"/>
    <property type="match status" value="1"/>
</dbReference>
<dbReference type="InterPro" id="IPR002347">
    <property type="entry name" value="SDR_fam"/>
</dbReference>
<dbReference type="AlphaFoldDB" id="A0A8J3Q8L8"/>
<dbReference type="PANTHER" id="PTHR42760:SF135">
    <property type="entry name" value="BLL7886 PROTEIN"/>
    <property type="match status" value="1"/>
</dbReference>
<organism evidence="2 3">
    <name type="scientific">Rhizocola hellebori</name>
    <dbReference type="NCBI Taxonomy" id="1392758"/>
    <lineage>
        <taxon>Bacteria</taxon>
        <taxon>Bacillati</taxon>
        <taxon>Actinomycetota</taxon>
        <taxon>Actinomycetes</taxon>
        <taxon>Micromonosporales</taxon>
        <taxon>Micromonosporaceae</taxon>
        <taxon>Rhizocola</taxon>
    </lineage>
</organism>
<comment type="similarity">
    <text evidence="1">Belongs to the short-chain dehydrogenases/reductases (SDR) family.</text>
</comment>
<sequence>MRVAGKTIVITGAAGGIGTALARRFHAEGGRLCLSDRQAPTELAAELGAFAVAADVSIETDVQNLVAAAEAELGPIDLFCANAGVAIGHGLNATDEDWAVAWSVNVMSHVYSARAVVPGMLERGHGYLLHTCSAAGLLTSLGDAPYAVTKHGAVAFAEWLAATYGDRGIGVSVLCPQGVRTPMLTRGVDAGDPAALAVVAAGKVIEPEEVADSVIDGLDAERFLILPHPEVATFQQRKASDPDRWLAGVRKLMKVGRPVEVQD</sequence>
<accession>A0A8J3Q8L8</accession>
<dbReference type="RefSeq" id="WP_203909993.1">
    <property type="nucleotide sequence ID" value="NZ_BONY01000025.1"/>
</dbReference>
<dbReference type="PROSITE" id="PS00061">
    <property type="entry name" value="ADH_SHORT"/>
    <property type="match status" value="1"/>
</dbReference>
<dbReference type="Gene3D" id="3.40.50.720">
    <property type="entry name" value="NAD(P)-binding Rossmann-like Domain"/>
    <property type="match status" value="1"/>
</dbReference>
<dbReference type="GO" id="GO:0030497">
    <property type="term" value="P:fatty acid elongation"/>
    <property type="evidence" value="ECO:0007669"/>
    <property type="project" value="TreeGrafter"/>
</dbReference>
<dbReference type="EMBL" id="BONY01000025">
    <property type="protein sequence ID" value="GIH06168.1"/>
    <property type="molecule type" value="Genomic_DNA"/>
</dbReference>
<dbReference type="GO" id="GO:0016616">
    <property type="term" value="F:oxidoreductase activity, acting on the CH-OH group of donors, NAD or NADP as acceptor"/>
    <property type="evidence" value="ECO:0007669"/>
    <property type="project" value="TreeGrafter"/>
</dbReference>